<name>A0A6P8L494_BOMIM</name>
<reference evidence="4" key="1">
    <citation type="submission" date="2025-08" db="UniProtKB">
        <authorList>
            <consortium name="RefSeq"/>
        </authorList>
    </citation>
    <scope>IDENTIFICATION</scope>
</reference>
<feature type="region of interest" description="Disordered" evidence="2">
    <location>
        <begin position="1"/>
        <end position="20"/>
    </location>
</feature>
<protein>
    <submittedName>
        <fullName evidence="4">Uncharacterized protein LOC117152129</fullName>
    </submittedName>
</protein>
<dbReference type="OrthoDB" id="7616265at2759"/>
<accession>A0A6P8L494</accession>
<feature type="compositionally biased region" description="Basic and acidic residues" evidence="2">
    <location>
        <begin position="216"/>
        <end position="237"/>
    </location>
</feature>
<gene>
    <name evidence="4" type="primary">LOC117152129</name>
</gene>
<evidence type="ECO:0000313" key="4">
    <source>
        <dbReference type="RefSeq" id="XP_033178760.1"/>
    </source>
</evidence>
<dbReference type="GeneID" id="117152129"/>
<dbReference type="AlphaFoldDB" id="A0A6P8L494"/>
<keyword evidence="3" id="KW-1185">Reference proteome</keyword>
<evidence type="ECO:0000256" key="1">
    <source>
        <dbReference type="SAM" id="Coils"/>
    </source>
</evidence>
<feature type="coiled-coil region" evidence="1">
    <location>
        <begin position="146"/>
        <end position="173"/>
    </location>
</feature>
<keyword evidence="1" id="KW-0175">Coiled coil</keyword>
<feature type="region of interest" description="Disordered" evidence="2">
    <location>
        <begin position="427"/>
        <end position="453"/>
    </location>
</feature>
<dbReference type="Proteomes" id="UP000515180">
    <property type="component" value="Unplaced"/>
</dbReference>
<feature type="region of interest" description="Disordered" evidence="2">
    <location>
        <begin position="216"/>
        <end position="274"/>
    </location>
</feature>
<feature type="compositionally biased region" description="Basic and acidic residues" evidence="2">
    <location>
        <begin position="253"/>
        <end position="263"/>
    </location>
</feature>
<evidence type="ECO:0000313" key="3">
    <source>
        <dbReference type="Proteomes" id="UP000515180"/>
    </source>
</evidence>
<proteinExistence type="predicted"/>
<feature type="compositionally biased region" description="Polar residues" evidence="2">
    <location>
        <begin position="243"/>
        <end position="252"/>
    </location>
</feature>
<organism evidence="3 4">
    <name type="scientific">Bombus impatiens</name>
    <name type="common">Bumblebee</name>
    <dbReference type="NCBI Taxonomy" id="132113"/>
    <lineage>
        <taxon>Eukaryota</taxon>
        <taxon>Metazoa</taxon>
        <taxon>Ecdysozoa</taxon>
        <taxon>Arthropoda</taxon>
        <taxon>Hexapoda</taxon>
        <taxon>Insecta</taxon>
        <taxon>Pterygota</taxon>
        <taxon>Neoptera</taxon>
        <taxon>Endopterygota</taxon>
        <taxon>Hymenoptera</taxon>
        <taxon>Apocrita</taxon>
        <taxon>Aculeata</taxon>
        <taxon>Apoidea</taxon>
        <taxon>Anthophila</taxon>
        <taxon>Apidae</taxon>
        <taxon>Bombus</taxon>
        <taxon>Pyrobombus</taxon>
    </lineage>
</organism>
<feature type="compositionally biased region" description="Basic residues" evidence="2">
    <location>
        <begin position="264"/>
        <end position="274"/>
    </location>
</feature>
<evidence type="ECO:0000256" key="2">
    <source>
        <dbReference type="SAM" id="MobiDB-lite"/>
    </source>
</evidence>
<dbReference type="RefSeq" id="XP_033178760.1">
    <property type="nucleotide sequence ID" value="XM_033322869.1"/>
</dbReference>
<sequence length="543" mass="59990">MEAAEEPPNRTKRSSSNRLMSEFLVPAPVDDDFARMRVLPRSDDEESVAWVATMSSRSSTTSRSKKRRIAVTTPDVSEELALLIRTSSPSDVSAGFTMHVSQIMRVATTSSNLKGTYTKALRDAASFITAAWKHESSVRTRSTSDSDTAMARLTALEDENAALRREVSKLAARAGECPRCSGHAWETGREDTIDRARFVALERMVKEMKPSIIRAIEERLGGEQQRRRRTPDARRSTEGSAIPQPTQPTSLQREQDGGEWRVVEKRRKKRGKLKKTVAPPQWTFEPHFELLVPRVTAAANALCGLLPNIGGAGVGVRRLYEGVIRSRVLYGAPVWAEDLAASRRSLIALRRLHRTTGIRIARGYRTTSYASATVLAASPPFELQALALRWVYGTPEGFELGRAAIPEHPGGGPAGDLGAMALSTAGRGRRAAAPSRSRRASQLGRLERARRGTADIPDDAIAHRARSVRRVPAEDSQRGDVTCHHCEDEEARRNIRWSFARRGRNSDASCSSRSARGWPRKRWWRPCSEGVGSSPPFALSVSR</sequence>